<keyword evidence="3 6" id="KW-0812">Transmembrane</keyword>
<evidence type="ECO:0000256" key="5">
    <source>
        <dbReference type="ARBA" id="ARBA00023136"/>
    </source>
</evidence>
<keyword evidence="8" id="KW-1185">Reference proteome</keyword>
<keyword evidence="5 6" id="KW-0472">Membrane</keyword>
<evidence type="ECO:0000313" key="8">
    <source>
        <dbReference type="Proteomes" id="UP000015559"/>
    </source>
</evidence>
<evidence type="ECO:0000256" key="3">
    <source>
        <dbReference type="ARBA" id="ARBA00022692"/>
    </source>
</evidence>
<dbReference type="AlphaFoldDB" id="S6AKB1"/>
<evidence type="ECO:0000256" key="2">
    <source>
        <dbReference type="ARBA" id="ARBA00022475"/>
    </source>
</evidence>
<comment type="subcellular location">
    <subcellularLocation>
        <location evidence="1">Cell membrane</location>
        <topology evidence="1">Multi-pass membrane protein</topology>
    </subcellularLocation>
</comment>
<feature type="transmembrane region" description="Helical" evidence="6">
    <location>
        <begin position="75"/>
        <end position="94"/>
    </location>
</feature>
<protein>
    <recommendedName>
        <fullName evidence="9">ATP synthase I chain</fullName>
    </recommendedName>
</protein>
<evidence type="ECO:0000256" key="1">
    <source>
        <dbReference type="ARBA" id="ARBA00004651"/>
    </source>
</evidence>
<gene>
    <name evidence="7" type="ORF">SCD_n03027</name>
</gene>
<feature type="transmembrane region" description="Helical" evidence="6">
    <location>
        <begin position="33"/>
        <end position="54"/>
    </location>
</feature>
<dbReference type="KEGG" id="sdr:SCD_n03027"/>
<evidence type="ECO:0000313" key="7">
    <source>
        <dbReference type="EMBL" id="BAN36826.1"/>
    </source>
</evidence>
<name>S6AKB1_SULDS</name>
<keyword evidence="2" id="KW-1003">Cell membrane</keyword>
<accession>S6AKB1</accession>
<proteinExistence type="predicted"/>
<dbReference type="GO" id="GO:0005886">
    <property type="term" value="C:plasma membrane"/>
    <property type="evidence" value="ECO:0007669"/>
    <property type="project" value="UniProtKB-SubCell"/>
</dbReference>
<dbReference type="Pfam" id="PF03899">
    <property type="entry name" value="ATP-synt_I"/>
    <property type="match status" value="1"/>
</dbReference>
<evidence type="ECO:0008006" key="9">
    <source>
        <dbReference type="Google" id="ProtNLM"/>
    </source>
</evidence>
<reference evidence="7 8" key="1">
    <citation type="journal article" date="2012" name="Appl. Environ. Microbiol.">
        <title>Draft genome sequence of a psychrotolerant sulfur-oxidizing bacterium, Sulfuricella denitrificans skB26, and proteomic insights into cold adaptation.</title>
        <authorList>
            <person name="Watanabe T."/>
            <person name="Kojima H."/>
            <person name="Fukui M."/>
        </authorList>
    </citation>
    <scope>NUCLEOTIDE SEQUENCE [LARGE SCALE GENOMIC DNA]</scope>
    <source>
        <strain evidence="8">skB26</strain>
    </source>
</reference>
<evidence type="ECO:0000256" key="4">
    <source>
        <dbReference type="ARBA" id="ARBA00022989"/>
    </source>
</evidence>
<dbReference type="HOGENOM" id="CLU_2025559_0_0_4"/>
<sequence length="124" mass="13408">MQMGVGYGAVGVQAATVILGASLLLIWQERNVAVAAFFGGAVAVANALFLIWCMRAGAQRPVQEARQELAWLVRFSMERFLMVALLIVAGLGWLKLMPVPLLIGFVLGQLTLVFSTIFSGIEKQ</sequence>
<organism evidence="7 8">
    <name type="scientific">Sulfuricella denitrificans (strain DSM 22764 / NBRC 105220 / skB26)</name>
    <dbReference type="NCBI Taxonomy" id="1163617"/>
    <lineage>
        <taxon>Bacteria</taxon>
        <taxon>Pseudomonadati</taxon>
        <taxon>Pseudomonadota</taxon>
        <taxon>Betaproteobacteria</taxon>
        <taxon>Nitrosomonadales</taxon>
        <taxon>Sulfuricellaceae</taxon>
        <taxon>Sulfuricella</taxon>
    </lineage>
</organism>
<dbReference type="Proteomes" id="UP000015559">
    <property type="component" value="Chromosome"/>
</dbReference>
<keyword evidence="4 6" id="KW-1133">Transmembrane helix</keyword>
<dbReference type="STRING" id="1163617.SCD_n03027"/>
<feature type="transmembrane region" description="Helical" evidence="6">
    <location>
        <begin position="7"/>
        <end position="27"/>
    </location>
</feature>
<evidence type="ECO:0000256" key="6">
    <source>
        <dbReference type="SAM" id="Phobius"/>
    </source>
</evidence>
<feature type="transmembrane region" description="Helical" evidence="6">
    <location>
        <begin position="100"/>
        <end position="121"/>
    </location>
</feature>
<dbReference type="EMBL" id="AP013066">
    <property type="protein sequence ID" value="BAN36826.1"/>
    <property type="molecule type" value="Genomic_DNA"/>
</dbReference>
<dbReference type="InterPro" id="IPR005598">
    <property type="entry name" value="ATP_synth_I"/>
</dbReference>
<dbReference type="eggNOG" id="ENOG503163K">
    <property type="taxonomic scope" value="Bacteria"/>
</dbReference>